<comment type="caution">
    <text evidence="5">The sequence shown here is derived from an EMBL/GenBank/DDBJ whole genome shotgun (WGS) entry which is preliminary data.</text>
</comment>
<keyword evidence="1" id="KW-0805">Transcription regulation</keyword>
<dbReference type="Proteomes" id="UP001187471">
    <property type="component" value="Unassembled WGS sequence"/>
</dbReference>
<evidence type="ECO:0000313" key="6">
    <source>
        <dbReference type="Proteomes" id="UP001187471"/>
    </source>
</evidence>
<name>A0AA88U1R5_9ASTE</name>
<feature type="compositionally biased region" description="Polar residues" evidence="4">
    <location>
        <begin position="29"/>
        <end position="44"/>
    </location>
</feature>
<evidence type="ECO:0000256" key="3">
    <source>
        <dbReference type="PROSITE-ProRule" id="PRU01191"/>
    </source>
</evidence>
<keyword evidence="6" id="KW-1185">Reference proteome</keyword>
<feature type="region of interest" description="SAW" evidence="3">
    <location>
        <begin position="532"/>
        <end position="607"/>
    </location>
</feature>
<dbReference type="PANTHER" id="PTHR31636">
    <property type="entry name" value="OSJNBA0084A10.13 PROTEIN-RELATED"/>
    <property type="match status" value="1"/>
</dbReference>
<sequence>MNSLCGSLGSLRNEVGSLSLNSEVGSLKSANSCSKQQSNSQADESVTDSKKAEPSSDLEHNSLTPSSLSFPALKFEVLDVDVVEVQSPDSALWESFFTDHLDGDFMISSPVRNVPSPQASNFNYNYNYVHSMHGHSLFGCSPPRSSSPLGPYSSTHKGKGLSPLQKVFNSPNNQYMQVESLSLPALENFLDDDYERDDDFLTYSTIKTSGGSNSAECYDTLTTVPALLDCLTQPNSSSSRFCGSVSETSGSQLTQESDVYQMGGSVSTAPLLQQLQKERQQEQQQAQQQQLRQPPPPPQRPQLQQPPQPQNMSSTLMVPIPVGPEQILYQACPYIKFAHFTANQAIFEAFEAEERVHVIDLDILQGYQWPAFMQALAARPGGPPFLRITGVGCSPEAVRETGRCLTELAHSLHVPFEFHPVGELLEDLKPHMFNRRVGEALAVNSVNRLQRVPGNALSNLLAMIRDQAPNIVTIVEQEASHNGPYFLGRFLEALHYYSAIFDSLDATFPLDSAQRAKVEQYIFAPEIRNIVAYEGVDRVMRHERLEKWRKIMEGKGFKGVPLSANAVTQSKILLGLYTCDGYRLTEDKGCLLLGWQDRAIIAASAWRC</sequence>
<protein>
    <submittedName>
        <fullName evidence="5">Uncharacterized protein</fullName>
    </submittedName>
</protein>
<evidence type="ECO:0000256" key="4">
    <source>
        <dbReference type="SAM" id="MobiDB-lite"/>
    </source>
</evidence>
<dbReference type="EMBL" id="JAVXUO010002884">
    <property type="protein sequence ID" value="KAK2968773.1"/>
    <property type="molecule type" value="Genomic_DNA"/>
</dbReference>
<feature type="compositionally biased region" description="Low complexity" evidence="4">
    <location>
        <begin position="282"/>
        <end position="292"/>
    </location>
</feature>
<comment type="similarity">
    <text evidence="3">Belongs to the GRAS family.</text>
</comment>
<evidence type="ECO:0000256" key="2">
    <source>
        <dbReference type="ARBA" id="ARBA00023163"/>
    </source>
</evidence>
<feature type="short sequence motif" description="VHIID" evidence="3">
    <location>
        <begin position="356"/>
        <end position="360"/>
    </location>
</feature>
<dbReference type="InterPro" id="IPR005202">
    <property type="entry name" value="TF_GRAS"/>
</dbReference>
<feature type="region of interest" description="Disordered" evidence="4">
    <location>
        <begin position="29"/>
        <end position="63"/>
    </location>
</feature>
<gene>
    <name evidence="5" type="ORF">RJ640_028166</name>
</gene>
<feature type="region of interest" description="Disordered" evidence="4">
    <location>
        <begin position="275"/>
        <end position="317"/>
    </location>
</feature>
<dbReference type="PROSITE" id="PS50985">
    <property type="entry name" value="GRAS"/>
    <property type="match status" value="1"/>
</dbReference>
<reference evidence="5" key="1">
    <citation type="submission" date="2022-12" db="EMBL/GenBank/DDBJ databases">
        <title>Draft genome assemblies for two species of Escallonia (Escalloniales).</title>
        <authorList>
            <person name="Chanderbali A."/>
            <person name="Dervinis C."/>
            <person name="Anghel I."/>
            <person name="Soltis D."/>
            <person name="Soltis P."/>
            <person name="Zapata F."/>
        </authorList>
    </citation>
    <scope>NUCLEOTIDE SEQUENCE</scope>
    <source>
        <strain evidence="5">UCBG92.1500</strain>
        <tissue evidence="5">Leaf</tissue>
    </source>
</reference>
<evidence type="ECO:0000256" key="1">
    <source>
        <dbReference type="ARBA" id="ARBA00023015"/>
    </source>
</evidence>
<proteinExistence type="inferred from homology"/>
<evidence type="ECO:0000313" key="5">
    <source>
        <dbReference type="EMBL" id="KAK2968773.1"/>
    </source>
</evidence>
<organism evidence="5 6">
    <name type="scientific">Escallonia rubra</name>
    <dbReference type="NCBI Taxonomy" id="112253"/>
    <lineage>
        <taxon>Eukaryota</taxon>
        <taxon>Viridiplantae</taxon>
        <taxon>Streptophyta</taxon>
        <taxon>Embryophyta</taxon>
        <taxon>Tracheophyta</taxon>
        <taxon>Spermatophyta</taxon>
        <taxon>Magnoliopsida</taxon>
        <taxon>eudicotyledons</taxon>
        <taxon>Gunneridae</taxon>
        <taxon>Pentapetalae</taxon>
        <taxon>asterids</taxon>
        <taxon>campanulids</taxon>
        <taxon>Escalloniales</taxon>
        <taxon>Escalloniaceae</taxon>
        <taxon>Escallonia</taxon>
    </lineage>
</organism>
<dbReference type="AlphaFoldDB" id="A0AA88U1R5"/>
<keyword evidence="2" id="KW-0804">Transcription</keyword>
<accession>A0AA88U1R5</accession>
<dbReference type="Pfam" id="PF03514">
    <property type="entry name" value="GRAS"/>
    <property type="match status" value="1"/>
</dbReference>
<feature type="compositionally biased region" description="Pro residues" evidence="4">
    <location>
        <begin position="293"/>
        <end position="309"/>
    </location>
</feature>
<feature type="compositionally biased region" description="Basic and acidic residues" evidence="4">
    <location>
        <begin position="47"/>
        <end position="60"/>
    </location>
</feature>
<comment type="caution">
    <text evidence="3">Lacks conserved residue(s) required for the propagation of feature annotation.</text>
</comment>